<evidence type="ECO:0000313" key="3">
    <source>
        <dbReference type="Proteomes" id="UP000243217"/>
    </source>
</evidence>
<sequence length="584" mass="67029">MLRNLTYTFAEFCYYKEENHCWSRSQVQKMIQDLVIIFATSLEKNNIEYWLDSGTLLGSIRSQGLIPHDVDADFGFTHEAMNKLRNTSMQFPKEYTLDLLYSPIYPDGGRDDALPGRFIDTRSGIYIDLFEFHPKVAFELVSTTLSINETSLINGTQYALFKDLNISAGNPVISNGVIEIKYNRAYDALSPPQSSCWGGCVMCPINQLFEVPVDWVYPLRRCIFENISMWCPAQSEKYLTMLYGPEYMTPHHVINHYAKENHCWSRKDVRLMVKELVVTFAQLMEQHNIEYWLDSGTLLGAIRQKGLIPHDDDADFGFTHAMFDVLRNTPMNFSSNYTLHVLYSPIYEDGGRDDALPGRFVDIRSGLYIDLFEFHTQPFTEEITVEIDIDSNTTEIMSGPLQLSLQAAKDAGVAIEGHLKLTYNSTSNILAPPRSSCWSMCAECKIPRTFQVPEEWIFPLQRCQFEGVHHVQCFTPSDTLLRSHEDKQSHCVHLHSHHLIMHFVNDSQCWNRTQIQTMLKDLVITFATTLEKHQIEYWLDSGTLLGAIRSQGVIPHDVDADFGLTRDAMNKLRNTPLVHSNYII</sequence>
<name>A0A1V9ZQ46_9STRA</name>
<dbReference type="GO" id="GO:0009100">
    <property type="term" value="P:glycoprotein metabolic process"/>
    <property type="evidence" value="ECO:0007669"/>
    <property type="project" value="UniProtKB-ARBA"/>
</dbReference>
<evidence type="ECO:0000259" key="1">
    <source>
        <dbReference type="Pfam" id="PF04991"/>
    </source>
</evidence>
<proteinExistence type="predicted"/>
<accession>A0A1V9ZQ46</accession>
<reference evidence="2 3" key="1">
    <citation type="journal article" date="2014" name="Genome Biol. Evol.">
        <title>The secreted proteins of Achlya hypogyna and Thraustotheca clavata identify the ancestral oomycete secretome and reveal gene acquisitions by horizontal gene transfer.</title>
        <authorList>
            <person name="Misner I."/>
            <person name="Blouin N."/>
            <person name="Leonard G."/>
            <person name="Richards T.A."/>
            <person name="Lane C.E."/>
        </authorList>
    </citation>
    <scope>NUCLEOTIDE SEQUENCE [LARGE SCALE GENOMIC DNA]</scope>
    <source>
        <strain evidence="2 3">ATCC 34112</strain>
    </source>
</reference>
<dbReference type="PANTHER" id="PTHR43404:SF1">
    <property type="entry name" value="MNN4P"/>
    <property type="match status" value="1"/>
</dbReference>
<dbReference type="InterPro" id="IPR052942">
    <property type="entry name" value="LPS_cholinephosphotransferase"/>
</dbReference>
<evidence type="ECO:0000313" key="2">
    <source>
        <dbReference type="EMBL" id="OQS00134.1"/>
    </source>
</evidence>
<keyword evidence="3" id="KW-1185">Reference proteome</keyword>
<feature type="domain" description="LicD/FKTN/FKRP nucleotidyltransferase" evidence="1">
    <location>
        <begin position="285"/>
        <end position="382"/>
    </location>
</feature>
<dbReference type="InterPro" id="IPR007074">
    <property type="entry name" value="LicD/FKTN/FKRP_NTP_transf"/>
</dbReference>
<protein>
    <recommendedName>
        <fullName evidence="1">LicD/FKTN/FKRP nucleotidyltransferase domain-containing protein</fullName>
    </recommendedName>
</protein>
<comment type="caution">
    <text evidence="2">The sequence shown here is derived from an EMBL/GenBank/DDBJ whole genome shotgun (WGS) entry which is preliminary data.</text>
</comment>
<dbReference type="PANTHER" id="PTHR43404">
    <property type="entry name" value="LIPOPOLYSACCHARIDE CHOLINEPHOSPHOTRANSFERASE LICD"/>
    <property type="match status" value="1"/>
</dbReference>
<dbReference type="STRING" id="74557.A0A1V9ZQ46"/>
<dbReference type="AlphaFoldDB" id="A0A1V9ZQ46"/>
<gene>
    <name evidence="2" type="ORF">THRCLA_21740</name>
</gene>
<organism evidence="2 3">
    <name type="scientific">Thraustotheca clavata</name>
    <dbReference type="NCBI Taxonomy" id="74557"/>
    <lineage>
        <taxon>Eukaryota</taxon>
        <taxon>Sar</taxon>
        <taxon>Stramenopiles</taxon>
        <taxon>Oomycota</taxon>
        <taxon>Saprolegniomycetes</taxon>
        <taxon>Saprolegniales</taxon>
        <taxon>Achlyaceae</taxon>
        <taxon>Thraustotheca</taxon>
    </lineage>
</organism>
<dbReference type="Pfam" id="PF04991">
    <property type="entry name" value="LicD"/>
    <property type="match status" value="3"/>
</dbReference>
<dbReference type="Proteomes" id="UP000243217">
    <property type="component" value="Unassembled WGS sequence"/>
</dbReference>
<feature type="non-terminal residue" evidence="2">
    <location>
        <position position="584"/>
    </location>
</feature>
<dbReference type="OrthoDB" id="444255at2759"/>
<dbReference type="EMBL" id="JNBS01001748">
    <property type="protein sequence ID" value="OQS00134.1"/>
    <property type="molecule type" value="Genomic_DNA"/>
</dbReference>
<feature type="domain" description="LicD/FKTN/FKRP nucleotidyltransferase" evidence="1">
    <location>
        <begin position="43"/>
        <end position="244"/>
    </location>
</feature>
<feature type="domain" description="LicD/FKTN/FKRP nucleotidyltransferase" evidence="1">
    <location>
        <begin position="531"/>
        <end position="572"/>
    </location>
</feature>